<dbReference type="PANTHER" id="PTHR48190">
    <property type="entry name" value="PROGRAMMED CELL DEATH PROTEIN 7"/>
    <property type="match status" value="1"/>
</dbReference>
<evidence type="ECO:0000256" key="2">
    <source>
        <dbReference type="SAM" id="MobiDB-lite"/>
    </source>
</evidence>
<feature type="compositionally biased region" description="Pro residues" evidence="2">
    <location>
        <begin position="62"/>
        <end position="75"/>
    </location>
</feature>
<dbReference type="EMBL" id="HADW01005528">
    <property type="protein sequence ID" value="SBP06928.1"/>
    <property type="molecule type" value="Transcribed_RNA"/>
</dbReference>
<dbReference type="Pfam" id="PF16021">
    <property type="entry name" value="PDCD7"/>
    <property type="match status" value="1"/>
</dbReference>
<dbReference type="InterPro" id="IPR031974">
    <property type="entry name" value="PDCD7"/>
</dbReference>
<reference evidence="3" key="2">
    <citation type="submission" date="2016-06" db="EMBL/GenBank/DDBJ databases">
        <title>The genome of a short-lived fish provides insights into sex chromosome evolution and the genetic control of aging.</title>
        <authorList>
            <person name="Reichwald K."/>
            <person name="Felder M."/>
            <person name="Petzold A."/>
            <person name="Koch P."/>
            <person name="Groth M."/>
            <person name="Platzer M."/>
        </authorList>
    </citation>
    <scope>NUCLEOTIDE SEQUENCE</scope>
    <source>
        <tissue evidence="3">Brain</tissue>
    </source>
</reference>
<feature type="coiled-coil region" evidence="1">
    <location>
        <begin position="368"/>
        <end position="395"/>
    </location>
</feature>
<feature type="region of interest" description="Disordered" evidence="2">
    <location>
        <begin position="100"/>
        <end position="138"/>
    </location>
</feature>
<evidence type="ECO:0000256" key="1">
    <source>
        <dbReference type="SAM" id="Coils"/>
    </source>
</evidence>
<evidence type="ECO:0000313" key="3">
    <source>
        <dbReference type="EMBL" id="SBP06928.1"/>
    </source>
</evidence>
<dbReference type="GO" id="GO:0005689">
    <property type="term" value="C:U12-type spliceosomal complex"/>
    <property type="evidence" value="ECO:0007669"/>
    <property type="project" value="TreeGrafter"/>
</dbReference>
<protein>
    <submittedName>
        <fullName evidence="3">Programmed cell death 7</fullName>
    </submittedName>
</protein>
<dbReference type="InterPro" id="IPR052831">
    <property type="entry name" value="Apoptosis_promoter"/>
</dbReference>
<name>A0A1A7WMD4_9TELE</name>
<feature type="compositionally biased region" description="Basic and acidic residues" evidence="2">
    <location>
        <begin position="117"/>
        <end position="138"/>
    </location>
</feature>
<feature type="region of interest" description="Disordered" evidence="2">
    <location>
        <begin position="1"/>
        <end position="75"/>
    </location>
</feature>
<organism evidence="3">
    <name type="scientific">Iconisemion striatum</name>
    <dbReference type="NCBI Taxonomy" id="60296"/>
    <lineage>
        <taxon>Eukaryota</taxon>
        <taxon>Metazoa</taxon>
        <taxon>Chordata</taxon>
        <taxon>Craniata</taxon>
        <taxon>Vertebrata</taxon>
        <taxon>Euteleostomi</taxon>
        <taxon>Actinopterygii</taxon>
        <taxon>Neopterygii</taxon>
        <taxon>Teleostei</taxon>
        <taxon>Neoteleostei</taxon>
        <taxon>Acanthomorphata</taxon>
        <taxon>Ovalentaria</taxon>
        <taxon>Atherinomorphae</taxon>
        <taxon>Cyprinodontiformes</taxon>
        <taxon>Nothobranchiidae</taxon>
        <taxon>Iconisemion</taxon>
    </lineage>
</organism>
<accession>A0A1A7WMD4</accession>
<proteinExistence type="predicted"/>
<keyword evidence="1" id="KW-0175">Coiled coil</keyword>
<dbReference type="AlphaFoldDB" id="A0A1A7WMD4"/>
<sequence length="477" mass="54079">MDGLHHGGSLQTPPGSSPPDHSVSSWTFPPAYGVSGDFPQHLPGGAAFGGPGIPIPYGFDPAAPPPPLGFPEPAPPGPVKAYGSVGVSIFQAYPPQLGAHPPRYEPDCVPRQTCPPQDRESRSGTHREDEEARQKRQDQQWLVRFLQSRAQTTGDLETQLQLRMSVLTPALRDTLYGAARLVSRLEDQCDGLRQNLDFGGWANSCLQALRVKEELQDQLKRLSQVQGSDGLRVTVAQRRWLRARAKLQLEKKLSEEHISEKEAAIDAWRMRQVRQVEEKKKEQELKRAADAVLCEVRKKQVDVKRMQDVLRSLEKLRRLRKEAAFRKGIITEQQTDEAFSSRLEQLRSVMKRRTSLYSAEEKALMVMLEGEQEEARKREQEKRVKKERERQLERKSRVYSILFGDEHPADHVLQPFTDYYSQAEHSLQALIHIRREWDAFLVAAEHPDGSTVPQSWILPDPPSDHVWASALQAADAD</sequence>
<gene>
    <name evidence="3" type="primary">PDCD7</name>
</gene>
<dbReference type="PANTHER" id="PTHR48190:SF2">
    <property type="entry name" value="PROGRAMMED CELL DEATH PROTEIN 7"/>
    <property type="match status" value="1"/>
</dbReference>
<reference evidence="3" key="1">
    <citation type="submission" date="2016-05" db="EMBL/GenBank/DDBJ databases">
        <authorList>
            <person name="Lavstsen T."/>
            <person name="Jespersen J.S."/>
        </authorList>
    </citation>
    <scope>NUCLEOTIDE SEQUENCE</scope>
    <source>
        <tissue evidence="3">Brain</tissue>
    </source>
</reference>